<dbReference type="EMBL" id="CP002282">
    <property type="protein sequence ID" value="ADO83845.1"/>
    <property type="molecule type" value="Genomic_DNA"/>
</dbReference>
<keyword evidence="6" id="KW-1185">Reference proteome</keyword>
<evidence type="ECO:0000256" key="3">
    <source>
        <dbReference type="ARBA" id="ARBA00023163"/>
    </source>
</evidence>
<dbReference type="PANTHER" id="PTHR40661:SF3">
    <property type="entry name" value="FELS-1 PROPHAGE TRANSCRIPTIONAL REGULATOR"/>
    <property type="match status" value="1"/>
</dbReference>
<gene>
    <name evidence="5" type="ordered locus">Ilyop_2075</name>
</gene>
<keyword evidence="3" id="KW-0804">Transcription</keyword>
<dbReference type="InterPro" id="IPR039418">
    <property type="entry name" value="LexA-like"/>
</dbReference>
<reference evidence="5 6" key="1">
    <citation type="journal article" date="2010" name="Stand. Genomic Sci.">
        <title>Complete genome sequence of Ilyobacter polytropus type strain (CuHbu1).</title>
        <authorList>
            <person name="Sikorski J."/>
            <person name="Chertkov O."/>
            <person name="Lapidus A."/>
            <person name="Nolan M."/>
            <person name="Lucas S."/>
            <person name="Del Rio T.G."/>
            <person name="Tice H."/>
            <person name="Cheng J.F."/>
            <person name="Tapia R."/>
            <person name="Han C."/>
            <person name="Goodwin L."/>
            <person name="Pitluck S."/>
            <person name="Liolios K."/>
            <person name="Ivanova N."/>
            <person name="Mavromatis K."/>
            <person name="Mikhailova N."/>
            <person name="Pati A."/>
            <person name="Chen A."/>
            <person name="Palaniappan K."/>
            <person name="Land M."/>
            <person name="Hauser L."/>
            <person name="Chang Y.J."/>
            <person name="Jeffries C.D."/>
            <person name="Brambilla E."/>
            <person name="Yasawong M."/>
            <person name="Rohde M."/>
            <person name="Pukall R."/>
            <person name="Spring S."/>
            <person name="Goker M."/>
            <person name="Woyke T."/>
            <person name="Bristow J."/>
            <person name="Eisen J.A."/>
            <person name="Markowitz V."/>
            <person name="Hugenholtz P."/>
            <person name="Kyrpides N.C."/>
            <person name="Klenk H.P."/>
        </authorList>
    </citation>
    <scope>NUCLEOTIDE SEQUENCE [LARGE SCALE GENOMIC DNA]</scope>
    <source>
        <strain evidence="6">ATCC 51220 / DSM 2926 / LMG 16218 / CuHBu1</strain>
        <plasmid evidence="6">pILYOP01</plasmid>
    </source>
</reference>
<organism evidence="5 6">
    <name type="scientific">Ilyobacter polytropus (strain ATCC 51220 / DSM 2926 / LMG 16218 / CuHBu1)</name>
    <dbReference type="NCBI Taxonomy" id="572544"/>
    <lineage>
        <taxon>Bacteria</taxon>
        <taxon>Fusobacteriati</taxon>
        <taxon>Fusobacteriota</taxon>
        <taxon>Fusobacteriia</taxon>
        <taxon>Fusobacteriales</taxon>
        <taxon>Fusobacteriaceae</taxon>
        <taxon>Ilyobacter</taxon>
    </lineage>
</organism>
<dbReference type="HOGENOM" id="CLU_066192_1_1_0"/>
<dbReference type="GO" id="GO:0003677">
    <property type="term" value="F:DNA binding"/>
    <property type="evidence" value="ECO:0007669"/>
    <property type="project" value="UniProtKB-KW"/>
</dbReference>
<dbReference type="InterPro" id="IPR015927">
    <property type="entry name" value="Peptidase_S24_S26A/B/C"/>
</dbReference>
<dbReference type="Pfam" id="PF00717">
    <property type="entry name" value="Peptidase_S24"/>
    <property type="match status" value="1"/>
</dbReference>
<dbReference type="PANTHER" id="PTHR40661">
    <property type="match status" value="1"/>
</dbReference>
<evidence type="ECO:0000313" key="5">
    <source>
        <dbReference type="EMBL" id="ADO83845.1"/>
    </source>
</evidence>
<keyword evidence="2" id="KW-0238">DNA-binding</keyword>
<evidence type="ECO:0000313" key="6">
    <source>
        <dbReference type="Proteomes" id="UP000006875"/>
    </source>
</evidence>
<evidence type="ECO:0000259" key="4">
    <source>
        <dbReference type="Pfam" id="PF00717"/>
    </source>
</evidence>
<dbReference type="Gene3D" id="2.10.109.10">
    <property type="entry name" value="Umud Fragment, subunit A"/>
    <property type="match status" value="1"/>
</dbReference>
<dbReference type="OrthoDB" id="81276at2"/>
<evidence type="ECO:0000256" key="1">
    <source>
        <dbReference type="ARBA" id="ARBA00023015"/>
    </source>
</evidence>
<dbReference type="InterPro" id="IPR010982">
    <property type="entry name" value="Lambda_DNA-bd_dom_sf"/>
</dbReference>
<dbReference type="Proteomes" id="UP000006875">
    <property type="component" value="Plasmid pILYOP01"/>
</dbReference>
<geneLocation type="plasmid" evidence="5 6">
    <name>pILYOP01</name>
</geneLocation>
<feature type="domain" description="Peptidase S24/S26A/S26B/S26C" evidence="4">
    <location>
        <begin position="118"/>
        <end position="230"/>
    </location>
</feature>
<dbReference type="InterPro" id="IPR036286">
    <property type="entry name" value="LexA/Signal_pep-like_sf"/>
</dbReference>
<sequence>MKTEFSKYLSNFMADKGYKLEYISQATGASVSAIGHYKTGERIPKDDFIEKFISAFISDNKESEKVRYLISRDRTPRPIIEKIEDLERKLEDSKNIKNQSNISISKLKSGSTEMIQVPVYNSVSAGSGLEPSPEPVDVLLLPKSVAEGCVIINVWGDSMEPTIKDGYAVMVKREIEVANNDIGIFIHEGEALVKRYRCFDGKCYLYSDNQNYPPREIRKNDEFKVCGKVIWIMEKA</sequence>
<dbReference type="AlphaFoldDB" id="E3HBT3"/>
<name>E3HBT3_ILYPC</name>
<protein>
    <submittedName>
        <fullName evidence="5">Phage repressor</fullName>
    </submittedName>
</protein>
<keyword evidence="1" id="KW-0805">Transcription regulation</keyword>
<proteinExistence type="predicted"/>
<dbReference type="CDD" id="cd06529">
    <property type="entry name" value="S24_LexA-like"/>
    <property type="match status" value="1"/>
</dbReference>
<evidence type="ECO:0000256" key="2">
    <source>
        <dbReference type="ARBA" id="ARBA00023125"/>
    </source>
</evidence>
<dbReference type="SUPFAM" id="SSF47413">
    <property type="entry name" value="lambda repressor-like DNA-binding domains"/>
    <property type="match status" value="1"/>
</dbReference>
<keyword evidence="5" id="KW-0614">Plasmid</keyword>
<dbReference type="RefSeq" id="WP_013388507.1">
    <property type="nucleotide sequence ID" value="NC_014633.1"/>
</dbReference>
<dbReference type="SUPFAM" id="SSF51306">
    <property type="entry name" value="LexA/Signal peptidase"/>
    <property type="match status" value="1"/>
</dbReference>
<accession>E3HBT3</accession>
<dbReference type="KEGG" id="ipo:Ilyop_2075"/>